<dbReference type="InterPro" id="IPR014720">
    <property type="entry name" value="dsRBD_dom"/>
</dbReference>
<dbReference type="PROSITE" id="PS50137">
    <property type="entry name" value="DS_RBD"/>
    <property type="match status" value="2"/>
</dbReference>
<dbReference type="EMBL" id="VTPC01000753">
    <property type="protein sequence ID" value="KAF2904510.1"/>
    <property type="molecule type" value="Genomic_DNA"/>
</dbReference>
<dbReference type="GO" id="GO:0070920">
    <property type="term" value="P:regulation of regulatory ncRNA processing"/>
    <property type="evidence" value="ECO:0007669"/>
    <property type="project" value="TreeGrafter"/>
</dbReference>
<dbReference type="GO" id="GO:0003725">
    <property type="term" value="F:double-stranded RNA binding"/>
    <property type="evidence" value="ECO:0007669"/>
    <property type="project" value="TreeGrafter"/>
</dbReference>
<dbReference type="SMART" id="SM00358">
    <property type="entry name" value="DSRM"/>
    <property type="match status" value="2"/>
</dbReference>
<dbReference type="PANTHER" id="PTHR46205:SF3">
    <property type="entry name" value="LOQUACIOUS, ISOFORM B"/>
    <property type="match status" value="1"/>
</dbReference>
<feature type="domain" description="DRBM" evidence="3">
    <location>
        <begin position="7"/>
        <end position="75"/>
    </location>
</feature>
<dbReference type="Pfam" id="PF00035">
    <property type="entry name" value="dsrm"/>
    <property type="match status" value="2"/>
</dbReference>
<dbReference type="AlphaFoldDB" id="A0A8K0DQ96"/>
<organism evidence="4 5">
    <name type="scientific">Ignelater luminosus</name>
    <name type="common">Cucubano</name>
    <name type="synonym">Pyrophorus luminosus</name>
    <dbReference type="NCBI Taxonomy" id="2038154"/>
    <lineage>
        <taxon>Eukaryota</taxon>
        <taxon>Metazoa</taxon>
        <taxon>Ecdysozoa</taxon>
        <taxon>Arthropoda</taxon>
        <taxon>Hexapoda</taxon>
        <taxon>Insecta</taxon>
        <taxon>Pterygota</taxon>
        <taxon>Neoptera</taxon>
        <taxon>Endopterygota</taxon>
        <taxon>Coleoptera</taxon>
        <taxon>Polyphaga</taxon>
        <taxon>Elateriformia</taxon>
        <taxon>Elateroidea</taxon>
        <taxon>Elateridae</taxon>
        <taxon>Agrypninae</taxon>
        <taxon>Pyrophorini</taxon>
        <taxon>Ignelater</taxon>
    </lineage>
</organism>
<dbReference type="Gene3D" id="3.30.160.20">
    <property type="match status" value="2"/>
</dbReference>
<dbReference type="SUPFAM" id="SSF54768">
    <property type="entry name" value="dsRNA-binding domain-like"/>
    <property type="match status" value="2"/>
</dbReference>
<dbReference type="GO" id="GO:0005634">
    <property type="term" value="C:nucleus"/>
    <property type="evidence" value="ECO:0007669"/>
    <property type="project" value="TreeGrafter"/>
</dbReference>
<comment type="caution">
    <text evidence="4">The sequence shown here is derived from an EMBL/GenBank/DDBJ whole genome shotgun (WGS) entry which is preliminary data.</text>
</comment>
<protein>
    <recommendedName>
        <fullName evidence="3">DRBM domain-containing protein</fullName>
    </recommendedName>
</protein>
<dbReference type="GO" id="GO:0016442">
    <property type="term" value="C:RISC complex"/>
    <property type="evidence" value="ECO:0007669"/>
    <property type="project" value="TreeGrafter"/>
</dbReference>
<dbReference type="PANTHER" id="PTHR46205">
    <property type="entry name" value="LOQUACIOUS, ISOFORM B"/>
    <property type="match status" value="1"/>
</dbReference>
<accession>A0A8K0DQ96</accession>
<name>A0A8K0DQ96_IGNLU</name>
<gene>
    <name evidence="4" type="ORF">ILUMI_01666</name>
</gene>
<evidence type="ECO:0000259" key="3">
    <source>
        <dbReference type="PROSITE" id="PS50137"/>
    </source>
</evidence>
<evidence type="ECO:0000313" key="5">
    <source>
        <dbReference type="Proteomes" id="UP000801492"/>
    </source>
</evidence>
<keyword evidence="1 2" id="KW-0694">RNA-binding</keyword>
<evidence type="ECO:0000313" key="4">
    <source>
        <dbReference type="EMBL" id="KAF2904510.1"/>
    </source>
</evidence>
<reference evidence="4" key="1">
    <citation type="submission" date="2019-08" db="EMBL/GenBank/DDBJ databases">
        <title>The genome of the North American firefly Photinus pyralis.</title>
        <authorList>
            <consortium name="Photinus pyralis genome working group"/>
            <person name="Fallon T.R."/>
            <person name="Sander Lower S.E."/>
            <person name="Weng J.-K."/>
        </authorList>
    </citation>
    <scope>NUCLEOTIDE SEQUENCE</scope>
    <source>
        <strain evidence="4">TRF0915ILg1</strain>
        <tissue evidence="4">Whole body</tissue>
    </source>
</reference>
<dbReference type="GO" id="GO:0030422">
    <property type="term" value="P:siRNA processing"/>
    <property type="evidence" value="ECO:0007669"/>
    <property type="project" value="TreeGrafter"/>
</dbReference>
<keyword evidence="5" id="KW-1185">Reference proteome</keyword>
<proteinExistence type="predicted"/>
<evidence type="ECO:0000256" key="1">
    <source>
        <dbReference type="ARBA" id="ARBA00022884"/>
    </source>
</evidence>
<dbReference type="GO" id="GO:0070578">
    <property type="term" value="C:RISC-loading complex"/>
    <property type="evidence" value="ECO:0007669"/>
    <property type="project" value="TreeGrafter"/>
</dbReference>
<feature type="domain" description="DRBM" evidence="3">
    <location>
        <begin position="103"/>
        <end position="171"/>
    </location>
</feature>
<dbReference type="InterPro" id="IPR051247">
    <property type="entry name" value="RLC_Component"/>
</dbReference>
<evidence type="ECO:0000256" key="2">
    <source>
        <dbReference type="PROSITE-ProRule" id="PRU00266"/>
    </source>
</evidence>
<dbReference type="Proteomes" id="UP000801492">
    <property type="component" value="Unassembled WGS sequence"/>
</dbReference>
<dbReference type="GO" id="GO:0035197">
    <property type="term" value="F:siRNA binding"/>
    <property type="evidence" value="ECO:0007669"/>
    <property type="project" value="TreeGrafter"/>
</dbReference>
<dbReference type="OrthoDB" id="5961559at2759"/>
<dbReference type="GO" id="GO:0005737">
    <property type="term" value="C:cytoplasm"/>
    <property type="evidence" value="ECO:0007669"/>
    <property type="project" value="TreeGrafter"/>
</dbReference>
<sequence length="312" mass="35081">MANNVKTPVMVLQELTVKRSMQTPEYSIIHAKQGTHDNEFHYQVIAANVSAIGVGRSKQVAKHDAARKALDMLQSMGLYNPGETVVKAPRSEVPNSPIRQTINSIGTLSELCVENKIPMPTFTEISDVGPPHCKEFTYQCSIASLVTRATAGTKKQAKQLAAKEMLDRITQVLPELVAECNENFLQAITDRDVVAAERYSELRKFTRPKPNLAIKIEDYDSHIKNIMQEKHITYEDLEVYFQKKRTEESLKALLCKLELDYMIEIQQEKPPIVTLTLNTDVPFVILADGPTIEIAVQGTINKAFQHLEVFSK</sequence>